<proteinExistence type="predicted"/>
<dbReference type="PANTHER" id="PTHR30399:SF1">
    <property type="entry name" value="UTP PYROPHOSPHATASE"/>
    <property type="match status" value="1"/>
</dbReference>
<name>A0A1X7BQR6_9RHOB</name>
<dbReference type="OrthoDB" id="9795402at2"/>
<evidence type="ECO:0000313" key="3">
    <source>
        <dbReference type="Proteomes" id="UP000193224"/>
    </source>
</evidence>
<keyword evidence="3" id="KW-1185">Reference proteome</keyword>
<evidence type="ECO:0000313" key="2">
    <source>
        <dbReference type="EMBL" id="SMC11539.1"/>
    </source>
</evidence>
<gene>
    <name evidence="2" type="ORF">ROA7745_01352</name>
</gene>
<dbReference type="Proteomes" id="UP000193224">
    <property type="component" value="Unassembled WGS sequence"/>
</dbReference>
<dbReference type="CDD" id="cd07344">
    <property type="entry name" value="M48_yhfN_like"/>
    <property type="match status" value="1"/>
</dbReference>
<organism evidence="2 3">
    <name type="scientific">Roseovarius aestuarii</name>
    <dbReference type="NCBI Taxonomy" id="475083"/>
    <lineage>
        <taxon>Bacteria</taxon>
        <taxon>Pseudomonadati</taxon>
        <taxon>Pseudomonadota</taxon>
        <taxon>Alphaproteobacteria</taxon>
        <taxon>Rhodobacterales</taxon>
        <taxon>Roseobacteraceae</taxon>
        <taxon>Roseovarius</taxon>
    </lineage>
</organism>
<dbReference type="EMBL" id="FWXB01000003">
    <property type="protein sequence ID" value="SMC11539.1"/>
    <property type="molecule type" value="Genomic_DNA"/>
</dbReference>
<accession>A0A1X7BQR6</accession>
<dbReference type="AlphaFoldDB" id="A0A1X7BQR6"/>
<dbReference type="RefSeq" id="WP_085799474.1">
    <property type="nucleotide sequence ID" value="NZ_FWXB01000003.1"/>
</dbReference>
<dbReference type="InterPro" id="IPR002725">
    <property type="entry name" value="YgjP-like_metallopeptidase"/>
</dbReference>
<protein>
    <recommendedName>
        <fullName evidence="1">YgjP-like metallopeptidase domain-containing protein</fullName>
    </recommendedName>
</protein>
<reference evidence="2 3" key="1">
    <citation type="submission" date="2017-03" db="EMBL/GenBank/DDBJ databases">
        <authorList>
            <person name="Afonso C.L."/>
            <person name="Miller P.J."/>
            <person name="Scott M.A."/>
            <person name="Spackman E."/>
            <person name="Goraichik I."/>
            <person name="Dimitrov K.M."/>
            <person name="Suarez D.L."/>
            <person name="Swayne D.E."/>
        </authorList>
    </citation>
    <scope>NUCLEOTIDE SEQUENCE [LARGE SCALE GENOMIC DNA]</scope>
    <source>
        <strain evidence="2 3">CECT 7745</strain>
    </source>
</reference>
<feature type="domain" description="YgjP-like metallopeptidase" evidence="1">
    <location>
        <begin position="23"/>
        <end position="219"/>
    </location>
</feature>
<evidence type="ECO:0000259" key="1">
    <source>
        <dbReference type="Pfam" id="PF01863"/>
    </source>
</evidence>
<dbReference type="PANTHER" id="PTHR30399">
    <property type="entry name" value="UNCHARACTERIZED PROTEIN YGJP"/>
    <property type="match status" value="1"/>
</dbReference>
<sequence length="230" mass="25686">MGQHLLPGNPPVELTLRRSPRARRISLRVSGLDGQVTLTLPRGVSEGEALDFAHSKGDWLRSQLQDRPGAVTVSWGAEIPVEGQVLRIDMGTGRRVLPEGDALLVPGPEETVAPRLQAFLKTLARDRLAGASDRYAAAISKSYSRITLRDTRSRWGSCTSAGGLMYSWRLIMAPPEVLDYVAAHEVAHLQEMNHSTAFWTLVEQLLPDYREPRLWLRRNGADLHRYRFGD</sequence>
<dbReference type="Gene3D" id="3.30.2010.10">
    <property type="entry name" value="Metalloproteases ('zincins'), catalytic domain"/>
    <property type="match status" value="1"/>
</dbReference>
<dbReference type="Pfam" id="PF01863">
    <property type="entry name" value="YgjP-like"/>
    <property type="match status" value="1"/>
</dbReference>
<dbReference type="InterPro" id="IPR053136">
    <property type="entry name" value="UTP_pyrophosphatase-like"/>
</dbReference>